<comment type="caution">
    <text evidence="8">The sequence shown here is derived from an EMBL/GenBank/DDBJ whole genome shotgun (WGS) entry which is preliminary data.</text>
</comment>
<comment type="similarity">
    <text evidence="1">Belongs to the MsrA Met sulfoxide reductase family.</text>
</comment>
<organism evidence="8 9">
    <name type="scientific">Exophiala dermatitidis</name>
    <name type="common">Black yeast-like fungus</name>
    <name type="synonym">Wangiella dermatitidis</name>
    <dbReference type="NCBI Taxonomy" id="5970"/>
    <lineage>
        <taxon>Eukaryota</taxon>
        <taxon>Fungi</taxon>
        <taxon>Dikarya</taxon>
        <taxon>Ascomycota</taxon>
        <taxon>Pezizomycotina</taxon>
        <taxon>Eurotiomycetes</taxon>
        <taxon>Chaetothyriomycetidae</taxon>
        <taxon>Chaetothyriales</taxon>
        <taxon>Herpotrichiellaceae</taxon>
        <taxon>Exophiala</taxon>
    </lineage>
</organism>
<accession>A0AAN6IW90</accession>
<dbReference type="Proteomes" id="UP001161757">
    <property type="component" value="Unassembled WGS sequence"/>
</dbReference>
<dbReference type="InterPro" id="IPR036509">
    <property type="entry name" value="Met_Sox_Rdtase_MsrA_sf"/>
</dbReference>
<dbReference type="NCBIfam" id="TIGR00401">
    <property type="entry name" value="msrA"/>
    <property type="match status" value="1"/>
</dbReference>
<evidence type="ECO:0000256" key="5">
    <source>
        <dbReference type="ARBA" id="ARBA00047806"/>
    </source>
</evidence>
<dbReference type="PANTHER" id="PTHR43774:SF1">
    <property type="entry name" value="PEPTIDE METHIONINE SULFOXIDE REDUCTASE MSRA 2"/>
    <property type="match status" value="1"/>
</dbReference>
<evidence type="ECO:0000256" key="1">
    <source>
        <dbReference type="ARBA" id="ARBA00005591"/>
    </source>
</evidence>
<name>A0AAN6IW90_EXODE</name>
<feature type="domain" description="Peptide methionine sulphoxide reductase MsrA" evidence="7">
    <location>
        <begin position="41"/>
        <end position="193"/>
    </location>
</feature>
<dbReference type="EC" id="1.8.4.11" evidence="2"/>
<evidence type="ECO:0000256" key="2">
    <source>
        <dbReference type="ARBA" id="ARBA00012502"/>
    </source>
</evidence>
<gene>
    <name evidence="8" type="primary">mxr1</name>
    <name evidence="8" type="ORF">HRR80_002999</name>
</gene>
<evidence type="ECO:0000256" key="4">
    <source>
        <dbReference type="ARBA" id="ARBA00030643"/>
    </source>
</evidence>
<comment type="catalytic activity">
    <reaction evidence="5">
        <text>L-methionyl-[protein] + [thioredoxin]-disulfide + H2O = L-methionyl-(S)-S-oxide-[protein] + [thioredoxin]-dithiol</text>
        <dbReference type="Rhea" id="RHEA:14217"/>
        <dbReference type="Rhea" id="RHEA-COMP:10698"/>
        <dbReference type="Rhea" id="RHEA-COMP:10700"/>
        <dbReference type="Rhea" id="RHEA-COMP:12313"/>
        <dbReference type="Rhea" id="RHEA-COMP:12315"/>
        <dbReference type="ChEBI" id="CHEBI:15377"/>
        <dbReference type="ChEBI" id="CHEBI:16044"/>
        <dbReference type="ChEBI" id="CHEBI:29950"/>
        <dbReference type="ChEBI" id="CHEBI:44120"/>
        <dbReference type="ChEBI" id="CHEBI:50058"/>
        <dbReference type="EC" id="1.8.4.11"/>
    </reaction>
</comment>
<dbReference type="InterPro" id="IPR002569">
    <property type="entry name" value="Met_Sox_Rdtase_MsrA_dom"/>
</dbReference>
<reference evidence="8" key="1">
    <citation type="submission" date="2023-01" db="EMBL/GenBank/DDBJ databases">
        <title>Exophiala dermititidis isolated from Cystic Fibrosis Patient.</title>
        <authorList>
            <person name="Kurbessoian T."/>
            <person name="Crocker A."/>
            <person name="Murante D."/>
            <person name="Hogan D.A."/>
            <person name="Stajich J.E."/>
        </authorList>
    </citation>
    <scope>NUCLEOTIDE SEQUENCE</scope>
    <source>
        <strain evidence="8">Ex8</strain>
    </source>
</reference>
<dbReference type="Gene3D" id="3.30.1060.10">
    <property type="entry name" value="Peptide methionine sulphoxide reductase MsrA"/>
    <property type="match status" value="1"/>
</dbReference>
<evidence type="ECO:0000256" key="6">
    <source>
        <dbReference type="ARBA" id="ARBA00048782"/>
    </source>
</evidence>
<evidence type="ECO:0000259" key="7">
    <source>
        <dbReference type="Pfam" id="PF01625"/>
    </source>
</evidence>
<dbReference type="GO" id="GO:0034599">
    <property type="term" value="P:cellular response to oxidative stress"/>
    <property type="evidence" value="ECO:0007669"/>
    <property type="project" value="UniProtKB-ARBA"/>
</dbReference>
<dbReference type="GO" id="GO:0008113">
    <property type="term" value="F:peptide-methionine (S)-S-oxide reductase activity"/>
    <property type="evidence" value="ECO:0007669"/>
    <property type="project" value="UniProtKB-EC"/>
</dbReference>
<protein>
    <recommendedName>
        <fullName evidence="2">peptide-methionine (S)-S-oxide reductase</fullName>
        <ecNumber evidence="2">1.8.4.11</ecNumber>
    </recommendedName>
    <alternativeName>
        <fullName evidence="4">Peptide-methionine (S)-S-oxide reductase</fullName>
    </alternativeName>
</protein>
<evidence type="ECO:0000313" key="8">
    <source>
        <dbReference type="EMBL" id="KAJ8992957.1"/>
    </source>
</evidence>
<evidence type="ECO:0000313" key="9">
    <source>
        <dbReference type="Proteomes" id="UP001161757"/>
    </source>
</evidence>
<dbReference type="AlphaFoldDB" id="A0AAN6IW90"/>
<dbReference type="EMBL" id="JAJGCB010000004">
    <property type="protein sequence ID" value="KAJ8992957.1"/>
    <property type="molecule type" value="Genomic_DNA"/>
</dbReference>
<sequence length="212" mass="24394">MAFQMPTFLTRFLRPFASSAAASLQPDSLAAMQFPPNAQRAIFAGGCFWGLEEFYRKHWGNGKGLLDCRVGYTGGQTPAPSYRAVCSGQTGHAESLLIVFDPDRVSYRQLVEFFFRMHDPTTLNRQGPDTGTQYRSAIFAENDEQFKIANEIKDKVQEQWYKGKPITTQILRATQWYDAEDYHQDYLKKMEERGEHGYQCPAHYLRPFPELK</sequence>
<dbReference type="SUPFAM" id="SSF55068">
    <property type="entry name" value="Peptide methionine sulfoxide reductase"/>
    <property type="match status" value="1"/>
</dbReference>
<dbReference type="Pfam" id="PF01625">
    <property type="entry name" value="PMSR"/>
    <property type="match status" value="1"/>
</dbReference>
<evidence type="ECO:0000256" key="3">
    <source>
        <dbReference type="ARBA" id="ARBA00023002"/>
    </source>
</evidence>
<keyword evidence="3 8" id="KW-0560">Oxidoreductase</keyword>
<dbReference type="FunFam" id="3.30.1060.10:FF:000006">
    <property type="entry name" value="Peptide methionine sulfoxide reductase"/>
    <property type="match status" value="1"/>
</dbReference>
<proteinExistence type="inferred from homology"/>
<comment type="catalytic activity">
    <reaction evidence="6">
        <text>[thioredoxin]-disulfide + L-methionine + H2O = L-methionine (S)-S-oxide + [thioredoxin]-dithiol</text>
        <dbReference type="Rhea" id="RHEA:19993"/>
        <dbReference type="Rhea" id="RHEA-COMP:10698"/>
        <dbReference type="Rhea" id="RHEA-COMP:10700"/>
        <dbReference type="ChEBI" id="CHEBI:15377"/>
        <dbReference type="ChEBI" id="CHEBI:29950"/>
        <dbReference type="ChEBI" id="CHEBI:50058"/>
        <dbReference type="ChEBI" id="CHEBI:57844"/>
        <dbReference type="ChEBI" id="CHEBI:58772"/>
        <dbReference type="EC" id="1.8.4.11"/>
    </reaction>
</comment>
<dbReference type="HAMAP" id="MF_01401">
    <property type="entry name" value="MsrA"/>
    <property type="match status" value="1"/>
</dbReference>
<dbReference type="PANTHER" id="PTHR43774">
    <property type="entry name" value="PEPTIDE METHIONINE SULFOXIDE REDUCTASE"/>
    <property type="match status" value="1"/>
</dbReference>